<feature type="transmembrane region" description="Helical" evidence="2">
    <location>
        <begin position="117"/>
        <end position="140"/>
    </location>
</feature>
<gene>
    <name evidence="3" type="ORF">MUDAN_MDHGFNIF_00322</name>
</gene>
<evidence type="ECO:0000313" key="4">
    <source>
        <dbReference type="Proteomes" id="UP000289996"/>
    </source>
</evidence>
<dbReference type="PANTHER" id="PTHR11328">
    <property type="entry name" value="MAJOR FACILITATOR SUPERFAMILY DOMAIN-CONTAINING PROTEIN"/>
    <property type="match status" value="1"/>
</dbReference>
<feature type="transmembrane region" description="Helical" evidence="2">
    <location>
        <begin position="20"/>
        <end position="44"/>
    </location>
</feature>
<dbReference type="CDD" id="cd17332">
    <property type="entry name" value="MFS_MelB_like"/>
    <property type="match status" value="1"/>
</dbReference>
<dbReference type="Gene3D" id="1.20.1250.20">
    <property type="entry name" value="MFS general substrate transporter like domains"/>
    <property type="match status" value="2"/>
</dbReference>
<evidence type="ECO:0000313" key="3">
    <source>
        <dbReference type="EMBL" id="VDG26929.1"/>
    </source>
</evidence>
<feature type="transmembrane region" description="Helical" evidence="2">
    <location>
        <begin position="393"/>
        <end position="411"/>
    </location>
</feature>
<evidence type="ECO:0000256" key="1">
    <source>
        <dbReference type="ARBA" id="ARBA00022597"/>
    </source>
</evidence>
<dbReference type="EMBL" id="UYIG01000001">
    <property type="protein sequence ID" value="VDG26929.1"/>
    <property type="molecule type" value="Genomic_DNA"/>
</dbReference>
<dbReference type="AlphaFoldDB" id="A0A660DYC1"/>
<dbReference type="GO" id="GO:0005886">
    <property type="term" value="C:plasma membrane"/>
    <property type="evidence" value="ECO:0007669"/>
    <property type="project" value="TreeGrafter"/>
</dbReference>
<accession>A0A660DYC1</accession>
<proteinExistence type="predicted"/>
<name>A0A660DYC1_9LACO</name>
<dbReference type="Pfam" id="PF13347">
    <property type="entry name" value="MFS_2"/>
    <property type="match status" value="1"/>
</dbReference>
<dbReference type="SUPFAM" id="SSF103473">
    <property type="entry name" value="MFS general substrate transporter"/>
    <property type="match status" value="1"/>
</dbReference>
<feature type="transmembrane region" description="Helical" evidence="2">
    <location>
        <begin position="161"/>
        <end position="180"/>
    </location>
</feature>
<organism evidence="3 4">
    <name type="scientific">Lactiplantibacillus mudanjiangensis</name>
    <dbReference type="NCBI Taxonomy" id="1296538"/>
    <lineage>
        <taxon>Bacteria</taxon>
        <taxon>Bacillati</taxon>
        <taxon>Bacillota</taxon>
        <taxon>Bacilli</taxon>
        <taxon>Lactobacillales</taxon>
        <taxon>Lactobacillaceae</taxon>
        <taxon>Lactiplantibacillus</taxon>
    </lineage>
</organism>
<feature type="transmembrane region" description="Helical" evidence="2">
    <location>
        <begin position="94"/>
        <end position="111"/>
    </location>
</feature>
<dbReference type="InterPro" id="IPR039672">
    <property type="entry name" value="MFS_2"/>
</dbReference>
<dbReference type="InterPro" id="IPR036259">
    <property type="entry name" value="MFS_trans_sf"/>
</dbReference>
<feature type="transmembrane region" description="Helical" evidence="2">
    <location>
        <begin position="281"/>
        <end position="303"/>
    </location>
</feature>
<feature type="transmembrane region" description="Helical" evidence="2">
    <location>
        <begin position="340"/>
        <end position="359"/>
    </location>
</feature>
<keyword evidence="2" id="KW-1133">Transmembrane helix</keyword>
<dbReference type="PANTHER" id="PTHR11328:SF24">
    <property type="entry name" value="MAJOR FACILITATOR SUPERFAMILY (MFS) PROFILE DOMAIN-CONTAINING PROTEIN"/>
    <property type="match status" value="1"/>
</dbReference>
<dbReference type="GO" id="GO:0015293">
    <property type="term" value="F:symporter activity"/>
    <property type="evidence" value="ECO:0007669"/>
    <property type="project" value="InterPro"/>
</dbReference>
<keyword evidence="2" id="KW-0812">Transmembrane</keyword>
<dbReference type="GO" id="GO:0008643">
    <property type="term" value="P:carbohydrate transport"/>
    <property type="evidence" value="ECO:0007669"/>
    <property type="project" value="InterPro"/>
</dbReference>
<sequence>MQAQNSSPAPKHKITLLTRLAYGSGNLLGSGALGISGTWLLFFYTTFCGLPVVQAALIFSISTYLDVVLNPLMGFITDSFYNTSLGRRFGRRRFFILLGIPLMLIYPALWVTGMNFFYYLISYIAFEITYTMVMIPYETLAVEMTTSFDERTYLTGFKAMFGKVANFIAAALPGVFFTLLGKSSPYSFLATGAVYCVIMLLSLTFLYLNSWERPYTEVASEHVENLWEGFKKLFIDIFSTLRLKTFRAHLGMYLFGFGSEWLFTATFTYFIVFVLQRPSTLVSGLNSLSSILQLVSTAIFIVICAKKGFTKPFSFALGIVITSVIAYIIIYIFHIPHLTWLVVAVTAVFGIGTGGVYYIPWTVYTFMADVDEVVTNRRREGIYSGAMTMAGKLIRATIVFILGVVLSAFGFKEGATVQPTSAVHAIVGVLIIGVIGLALLGQFFSSRMKLDHKTHQVILDELDRIHASGRKADVTPETKKVIEDLTGFKYEQCFGNNNVGYQDKEKDHQDNVASHA</sequence>
<feature type="transmembrane region" description="Helical" evidence="2">
    <location>
        <begin position="186"/>
        <end position="208"/>
    </location>
</feature>
<feature type="transmembrane region" description="Helical" evidence="2">
    <location>
        <begin position="423"/>
        <end position="444"/>
    </location>
</feature>
<reference evidence="3 4" key="1">
    <citation type="submission" date="2018-11" db="EMBL/GenBank/DDBJ databases">
        <authorList>
            <person name="Wuyts S."/>
        </authorList>
    </citation>
    <scope>NUCLEOTIDE SEQUENCE [LARGE SCALE GENOMIC DNA]</scope>
    <source>
        <strain evidence="3">Lactobacillus mudanjiangensis AMBF249</strain>
    </source>
</reference>
<protein>
    <submittedName>
        <fullName evidence="3">MFS transporter [Lactobacillus pentosus]</fullName>
    </submittedName>
</protein>
<feature type="transmembrane region" description="Helical" evidence="2">
    <location>
        <begin position="252"/>
        <end position="275"/>
    </location>
</feature>
<feature type="transmembrane region" description="Helical" evidence="2">
    <location>
        <begin position="315"/>
        <end position="334"/>
    </location>
</feature>
<keyword evidence="1" id="KW-0813">Transport</keyword>
<dbReference type="Proteomes" id="UP000289996">
    <property type="component" value="Unassembled WGS sequence"/>
</dbReference>
<dbReference type="RefSeq" id="WP_130851258.1">
    <property type="nucleotide sequence ID" value="NZ_UYIG01000001.1"/>
</dbReference>
<keyword evidence="1" id="KW-0762">Sugar transport</keyword>
<feature type="transmembrane region" description="Helical" evidence="2">
    <location>
        <begin position="50"/>
        <end position="73"/>
    </location>
</feature>
<keyword evidence="2" id="KW-0472">Membrane</keyword>
<dbReference type="OrthoDB" id="9764596at2"/>
<evidence type="ECO:0000256" key="2">
    <source>
        <dbReference type="SAM" id="Phobius"/>
    </source>
</evidence>
<keyword evidence="4" id="KW-1185">Reference proteome</keyword>